<dbReference type="InterPro" id="IPR000210">
    <property type="entry name" value="BTB/POZ_dom"/>
</dbReference>
<dbReference type="InterPro" id="IPR052407">
    <property type="entry name" value="BTB_POZ_domain_cont_9"/>
</dbReference>
<dbReference type="GO" id="GO:0005737">
    <property type="term" value="C:cytoplasm"/>
    <property type="evidence" value="ECO:0007669"/>
    <property type="project" value="TreeGrafter"/>
</dbReference>
<dbReference type="PROSITE" id="PS50097">
    <property type="entry name" value="BTB"/>
    <property type="match status" value="1"/>
</dbReference>
<evidence type="ECO:0000313" key="3">
    <source>
        <dbReference type="Proteomes" id="UP000684084"/>
    </source>
</evidence>
<dbReference type="Proteomes" id="UP000684084">
    <property type="component" value="Unassembled WGS sequence"/>
</dbReference>
<protein>
    <recommendedName>
        <fullName evidence="1">BTB domain-containing protein</fullName>
    </recommendedName>
</protein>
<gene>
    <name evidence="2" type="ORF">CHRIB12_LOCUS7602</name>
</gene>
<proteinExistence type="predicted"/>
<dbReference type="PANTHER" id="PTHR46306:SF1">
    <property type="entry name" value="BTB_POZ DOMAIN-CONTAINING PROTEIN 9"/>
    <property type="match status" value="1"/>
</dbReference>
<feature type="domain" description="BTB" evidence="1">
    <location>
        <begin position="1"/>
        <end position="53"/>
    </location>
</feature>
<evidence type="ECO:0000313" key="2">
    <source>
        <dbReference type="EMBL" id="CAB5359122.1"/>
    </source>
</evidence>
<dbReference type="OrthoDB" id="2398535at2759"/>
<organism evidence="2 3">
    <name type="scientific">Rhizophagus irregularis</name>
    <dbReference type="NCBI Taxonomy" id="588596"/>
    <lineage>
        <taxon>Eukaryota</taxon>
        <taxon>Fungi</taxon>
        <taxon>Fungi incertae sedis</taxon>
        <taxon>Mucoromycota</taxon>
        <taxon>Glomeromycotina</taxon>
        <taxon>Glomeromycetes</taxon>
        <taxon>Glomerales</taxon>
        <taxon>Glomeraceae</taxon>
        <taxon>Rhizophagus</taxon>
    </lineage>
</organism>
<comment type="caution">
    <text evidence="2">The sequence shown here is derived from an EMBL/GenBank/DDBJ whole genome shotgun (WGS) entry which is preliminary data.</text>
</comment>
<dbReference type="PANTHER" id="PTHR46306">
    <property type="entry name" value="BTB/POZ DOMAIN-CONTAINING PROTEIN 9"/>
    <property type="match status" value="1"/>
</dbReference>
<accession>A0A915Z2W5</accession>
<dbReference type="EMBL" id="CAGKOT010000013">
    <property type="protein sequence ID" value="CAB5359122.1"/>
    <property type="molecule type" value="Genomic_DNA"/>
</dbReference>
<dbReference type="AlphaFoldDB" id="A0A915Z2W5"/>
<dbReference type="Pfam" id="PF00651">
    <property type="entry name" value="BTB"/>
    <property type="match status" value="1"/>
</dbReference>
<evidence type="ECO:0000259" key="1">
    <source>
        <dbReference type="PROSITE" id="PS50097"/>
    </source>
</evidence>
<name>A0A915Z2W5_9GLOM</name>
<dbReference type="CDD" id="cd18186">
    <property type="entry name" value="BTB_POZ_ZBTB_KLHL-like"/>
    <property type="match status" value="1"/>
</dbReference>
<reference evidence="2" key="1">
    <citation type="submission" date="2020-05" db="EMBL/GenBank/DDBJ databases">
        <authorList>
            <person name="Rincon C."/>
            <person name="Sanders R I."/>
            <person name="Robbins C."/>
            <person name="Chaturvedi A."/>
        </authorList>
    </citation>
    <scope>NUCLEOTIDE SEQUENCE</scope>
    <source>
        <strain evidence="2">CHB12</strain>
    </source>
</reference>
<sequence>MRMKRCRAILAARSKVFDKLIYNGMKESCEEQISLPEINSIGMEIILEYIYTGLNREESSTKDNMIEAFYAANYFQSQNFKILL</sequence>